<dbReference type="AlphaFoldDB" id="B1V9E2"/>
<dbReference type="EMBL" id="AM422018">
    <property type="protein sequence ID" value="CAM11343.1"/>
    <property type="molecule type" value="Genomic_DNA"/>
</dbReference>
<dbReference type="KEGG" id="pal:PA0008"/>
<evidence type="ECO:0000313" key="2">
    <source>
        <dbReference type="Proteomes" id="UP000008323"/>
    </source>
</evidence>
<accession>B1V9E2</accession>
<proteinExistence type="predicted"/>
<gene>
    <name evidence="1" type="ordered locus">PA0008</name>
</gene>
<dbReference type="STRING" id="59748.PA0008"/>
<protein>
    <submittedName>
        <fullName evidence="1">Uncharacterized protein</fullName>
    </submittedName>
</protein>
<sequence length="59" mass="6887">MFKRSFMEELKLFQHPNPLICMGDDQNDLEMLKLADIAITMGNTKIEELKEISNLITHH</sequence>
<organism evidence="1 2">
    <name type="scientific">Phytoplasma australiense</name>
    <dbReference type="NCBI Taxonomy" id="59748"/>
    <lineage>
        <taxon>Bacteria</taxon>
        <taxon>Bacillati</taxon>
        <taxon>Mycoplasmatota</taxon>
        <taxon>Mollicutes</taxon>
        <taxon>Acholeplasmatales</taxon>
        <taxon>Acholeplasmataceae</taxon>
        <taxon>Candidatus Phytoplasma</taxon>
        <taxon>16SrXII (Stolbur group)</taxon>
    </lineage>
</organism>
<dbReference type="eggNOG" id="COG0561">
    <property type="taxonomic scope" value="Bacteria"/>
</dbReference>
<name>B1V9E2_PHYAS</name>
<dbReference type="SUPFAM" id="SSF56784">
    <property type="entry name" value="HAD-like"/>
    <property type="match status" value="1"/>
</dbReference>
<reference evidence="1 2" key="1">
    <citation type="journal article" date="2008" name="J. Bacteriol.">
        <title>Comparative genome analysis of 'Candidatus Phytoplasma australiense' (subgroup tuf-Australia I; rp-A) and 'Ca. Phytoplasma asteris' strains OY-M and AY-WB.</title>
        <authorList>
            <person name="Tran-Nguyen L.T."/>
            <person name="Kube M."/>
            <person name="Schneider B."/>
            <person name="Reinhardt R."/>
            <person name="Gibb K.S."/>
        </authorList>
    </citation>
    <scope>NUCLEOTIDE SEQUENCE [LARGE SCALE GENOMIC DNA]</scope>
</reference>
<dbReference type="Pfam" id="PF08282">
    <property type="entry name" value="Hydrolase_3"/>
    <property type="match status" value="1"/>
</dbReference>
<dbReference type="Proteomes" id="UP000008323">
    <property type="component" value="Chromosome"/>
</dbReference>
<evidence type="ECO:0000313" key="1">
    <source>
        <dbReference type="EMBL" id="CAM11343.1"/>
    </source>
</evidence>
<dbReference type="InterPro" id="IPR036412">
    <property type="entry name" value="HAD-like_sf"/>
</dbReference>
<dbReference type="Gene3D" id="3.40.50.1000">
    <property type="entry name" value="HAD superfamily/HAD-like"/>
    <property type="match status" value="1"/>
</dbReference>
<dbReference type="InterPro" id="IPR023214">
    <property type="entry name" value="HAD_sf"/>
</dbReference>